<reference evidence="2" key="1">
    <citation type="submission" date="2022-11" db="UniProtKB">
        <authorList>
            <consortium name="WormBaseParasite"/>
        </authorList>
    </citation>
    <scope>IDENTIFICATION</scope>
</reference>
<organism evidence="1 2">
    <name type="scientific">Romanomermis culicivorax</name>
    <name type="common">Nematode worm</name>
    <dbReference type="NCBI Taxonomy" id="13658"/>
    <lineage>
        <taxon>Eukaryota</taxon>
        <taxon>Metazoa</taxon>
        <taxon>Ecdysozoa</taxon>
        <taxon>Nematoda</taxon>
        <taxon>Enoplea</taxon>
        <taxon>Dorylaimia</taxon>
        <taxon>Mermithida</taxon>
        <taxon>Mermithoidea</taxon>
        <taxon>Mermithidae</taxon>
        <taxon>Romanomermis</taxon>
    </lineage>
</organism>
<keyword evidence="1" id="KW-1185">Reference proteome</keyword>
<sequence>MNRTTGAAWYLAANFMGSKIMKVITGRRFLAHPEQLGIIHSEKAKVEQECSTLHAQLLDVRHISRRVSELNQKLDASSHLIEPRENSFLRYDADSSGFVMDGLQKVLSEFGTLCISKTFPPLCTAHYSTPPVLNVKCSILLTTVDYDGQTRVSGGDPVKVQVWSQSLLNSSNNEVAHIEHLAEICLSMKKAKKFELKENSVD</sequence>
<dbReference type="WBParaSite" id="nRc.2.0.1.t41436-RA">
    <property type="protein sequence ID" value="nRc.2.0.1.t41436-RA"/>
    <property type="gene ID" value="nRc.2.0.1.g41436"/>
</dbReference>
<dbReference type="Proteomes" id="UP000887565">
    <property type="component" value="Unplaced"/>
</dbReference>
<accession>A0A915KTJ1</accession>
<evidence type="ECO:0000313" key="2">
    <source>
        <dbReference type="WBParaSite" id="nRc.2.0.1.t41436-RA"/>
    </source>
</evidence>
<name>A0A915KTJ1_ROMCU</name>
<dbReference type="AlphaFoldDB" id="A0A915KTJ1"/>
<proteinExistence type="predicted"/>
<protein>
    <submittedName>
        <fullName evidence="2">Uncharacterized protein</fullName>
    </submittedName>
</protein>
<evidence type="ECO:0000313" key="1">
    <source>
        <dbReference type="Proteomes" id="UP000887565"/>
    </source>
</evidence>